<evidence type="ECO:0000313" key="4">
    <source>
        <dbReference type="Proteomes" id="UP000247409"/>
    </source>
</evidence>
<reference evidence="3 4" key="1">
    <citation type="journal article" date="2018" name="Mol. Biol. Evol.">
        <title>Analysis of the draft genome of the red seaweed Gracilariopsis chorda provides insights into genome size evolution in Rhodophyta.</title>
        <authorList>
            <person name="Lee J."/>
            <person name="Yang E.C."/>
            <person name="Graf L."/>
            <person name="Yang J.H."/>
            <person name="Qiu H."/>
            <person name="Zel Zion U."/>
            <person name="Chan C.X."/>
            <person name="Stephens T.G."/>
            <person name="Weber A.P.M."/>
            <person name="Boo G.H."/>
            <person name="Boo S.M."/>
            <person name="Kim K.M."/>
            <person name="Shin Y."/>
            <person name="Jung M."/>
            <person name="Lee S.J."/>
            <person name="Yim H.S."/>
            <person name="Lee J.H."/>
            <person name="Bhattacharya D."/>
            <person name="Yoon H.S."/>
        </authorList>
    </citation>
    <scope>NUCLEOTIDE SEQUENCE [LARGE SCALE GENOMIC DNA]</scope>
    <source>
        <strain evidence="3 4">SKKU-2015</strain>
        <tissue evidence="3">Whole body</tissue>
    </source>
</reference>
<keyword evidence="4" id="KW-1185">Reference proteome</keyword>
<feature type="region of interest" description="Disordered" evidence="1">
    <location>
        <begin position="1"/>
        <end position="22"/>
    </location>
</feature>
<dbReference type="EMBL" id="NBIV01000238">
    <property type="protein sequence ID" value="PXF41063.1"/>
    <property type="molecule type" value="Genomic_DNA"/>
</dbReference>
<comment type="caution">
    <text evidence="3">The sequence shown here is derived from an EMBL/GenBank/DDBJ whole genome shotgun (WGS) entry which is preliminary data.</text>
</comment>
<evidence type="ECO:0000256" key="1">
    <source>
        <dbReference type="SAM" id="MobiDB-lite"/>
    </source>
</evidence>
<organism evidence="3 4">
    <name type="scientific">Gracilariopsis chorda</name>
    <dbReference type="NCBI Taxonomy" id="448386"/>
    <lineage>
        <taxon>Eukaryota</taxon>
        <taxon>Rhodophyta</taxon>
        <taxon>Florideophyceae</taxon>
        <taxon>Rhodymeniophycidae</taxon>
        <taxon>Gracilariales</taxon>
        <taxon>Gracilariaceae</taxon>
        <taxon>Gracilariopsis</taxon>
    </lineage>
</organism>
<feature type="compositionally biased region" description="Polar residues" evidence="1">
    <location>
        <begin position="1"/>
        <end position="10"/>
    </location>
</feature>
<accession>A0A2V3IGB6</accession>
<dbReference type="AlphaFoldDB" id="A0A2V3IGB6"/>
<evidence type="ECO:0000313" key="3">
    <source>
        <dbReference type="EMBL" id="PXF41063.1"/>
    </source>
</evidence>
<dbReference type="EMBL" id="NBIV01000463">
    <property type="protein sequence ID" value="PXF39751.1"/>
    <property type="molecule type" value="Genomic_DNA"/>
</dbReference>
<proteinExistence type="predicted"/>
<sequence length="354" mass="39749">MNPTENTPSVNDGIAQERELRRKEKVGKSLVWNEKENSALSHAAQKALLDPTTGSSMNNAEKARRIRAAFIKDPLRPKEACTTDDKGDLDHRRWDGRSARAVLGQWEIIRRECTKYHACVKRIGRAQLTGNPSEEDQLRCASLLYSDGSRVMSHLYDCIRNKDYHVKKPFRFMSAYKVLSGSETMLEAFVVMEEGASKVLRPEGVKTAKKRKAEEIAKALNSKEEDVGQSVKRIQQMIEENIKSRKATTQLKLQYERERMEWDMAKTLLGPGSDATSEERRTISGLLKRRLMNRLLAPGEKNIVPQQRRGEVDDEARADANCASTLLQILAVSVNSEHGCGAQNEDSDIGHGAG</sequence>
<gene>
    <name evidence="3" type="ORF">BWQ96_09228</name>
    <name evidence="2" type="ORF">BWQ96_10543</name>
</gene>
<dbReference type="OrthoDB" id="1677369at2759"/>
<name>A0A2V3IGB6_9FLOR</name>
<dbReference type="Proteomes" id="UP000247409">
    <property type="component" value="Unassembled WGS sequence"/>
</dbReference>
<evidence type="ECO:0000313" key="2">
    <source>
        <dbReference type="EMBL" id="PXF39751.1"/>
    </source>
</evidence>
<protein>
    <submittedName>
        <fullName evidence="3">Uncharacterized protein</fullName>
    </submittedName>
</protein>